<evidence type="ECO:0000313" key="2">
    <source>
        <dbReference type="Proteomes" id="UP000012092"/>
    </source>
</evidence>
<dbReference type="EMBL" id="AHNZ02000996">
    <property type="protein sequence ID" value="EMO02713.1"/>
    <property type="molecule type" value="Genomic_DNA"/>
</dbReference>
<dbReference type="Proteomes" id="UP000012092">
    <property type="component" value="Unassembled WGS sequence"/>
</dbReference>
<evidence type="ECO:0000313" key="1">
    <source>
        <dbReference type="EMBL" id="EMO02713.1"/>
    </source>
</evidence>
<proteinExistence type="predicted"/>
<name>M6RP72_LEPIR</name>
<accession>M6RP72</accession>
<reference evidence="1 2" key="1">
    <citation type="submission" date="2013-01" db="EMBL/GenBank/DDBJ databases">
        <authorList>
            <person name="Harkins D.M."/>
            <person name="Durkin A.S."/>
            <person name="Brinkac L.M."/>
            <person name="Haft D.H."/>
            <person name="Selengut J.D."/>
            <person name="Sanka R."/>
            <person name="DePew J."/>
            <person name="Purushe J."/>
            <person name="Picardeau M."/>
            <person name="Werts C."/>
            <person name="Goarant C."/>
            <person name="Vinetz J.M."/>
            <person name="Sutton G.G."/>
            <person name="Nierman W.C."/>
            <person name="Fouts D.E."/>
        </authorList>
    </citation>
    <scope>NUCLEOTIDE SEQUENCE [LARGE SCALE GENOMIC DNA]</scope>
    <source>
        <strain evidence="1 2">Verdun HP</strain>
    </source>
</reference>
<organism evidence="1 2">
    <name type="scientific">Leptospira interrogans serovar Icterohaemorrhagiae str. Verdun HP</name>
    <dbReference type="NCBI Taxonomy" id="1049910"/>
    <lineage>
        <taxon>Bacteria</taxon>
        <taxon>Pseudomonadati</taxon>
        <taxon>Spirochaetota</taxon>
        <taxon>Spirochaetia</taxon>
        <taxon>Leptospirales</taxon>
        <taxon>Leptospiraceae</taxon>
        <taxon>Leptospira</taxon>
    </lineage>
</organism>
<sequence>MNQSIKAETYTITEIKRFLRDPAIVEKYWLLESIPVWQKEEESRLEIYLKKYFLPNYKNKLSLKKRFLKQNSKKFQILEESEFEIKSLLCFL</sequence>
<protein>
    <submittedName>
        <fullName evidence="1">Uncharacterized protein</fullName>
    </submittedName>
</protein>
<dbReference type="AlphaFoldDB" id="M6RP72"/>
<comment type="caution">
    <text evidence="1">The sequence shown here is derived from an EMBL/GenBank/DDBJ whole genome shotgun (WGS) entry which is preliminary data.</text>
</comment>
<gene>
    <name evidence="1" type="ORF">LEP1GSC116_2398</name>
</gene>